<evidence type="ECO:0000313" key="3">
    <source>
        <dbReference type="EMBL" id="MBU3062456.1"/>
    </source>
</evidence>
<name>A0ABS6AZ25_9NOCA</name>
<dbReference type="InterPro" id="IPR025161">
    <property type="entry name" value="IS402-like_dom"/>
</dbReference>
<dbReference type="Pfam" id="PF01609">
    <property type="entry name" value="DDE_Tnp_1"/>
    <property type="match status" value="1"/>
</dbReference>
<evidence type="ECO:0000259" key="2">
    <source>
        <dbReference type="Pfam" id="PF13340"/>
    </source>
</evidence>
<proteinExistence type="predicted"/>
<dbReference type="InterPro" id="IPR002559">
    <property type="entry name" value="Transposase_11"/>
</dbReference>
<comment type="caution">
    <text evidence="3">The sequence shown here is derived from an EMBL/GenBank/DDBJ whole genome shotgun (WGS) entry which is preliminary data.</text>
</comment>
<dbReference type="EMBL" id="JAHKNI010000003">
    <property type="protein sequence ID" value="MBU3062456.1"/>
    <property type="molecule type" value="Genomic_DNA"/>
</dbReference>
<keyword evidence="4" id="KW-1185">Reference proteome</keyword>
<protein>
    <submittedName>
        <fullName evidence="3">IS5 family transposase</fullName>
    </submittedName>
</protein>
<accession>A0ABS6AZ25</accession>
<gene>
    <name evidence="3" type="ORF">KO481_13100</name>
</gene>
<organism evidence="3 4">
    <name type="scientific">Nocardia albiluteola</name>
    <dbReference type="NCBI Taxonomy" id="2842303"/>
    <lineage>
        <taxon>Bacteria</taxon>
        <taxon>Bacillati</taxon>
        <taxon>Actinomycetota</taxon>
        <taxon>Actinomycetes</taxon>
        <taxon>Mycobacteriales</taxon>
        <taxon>Nocardiaceae</taxon>
        <taxon>Nocardia</taxon>
    </lineage>
</organism>
<dbReference type="Pfam" id="PF13340">
    <property type="entry name" value="DUF4096"/>
    <property type="match status" value="1"/>
</dbReference>
<feature type="domain" description="Transposase IS4-like" evidence="1">
    <location>
        <begin position="122"/>
        <end position="277"/>
    </location>
</feature>
<dbReference type="RefSeq" id="WP_215917301.1">
    <property type="nucleotide sequence ID" value="NZ_JAHKNI010000003.1"/>
</dbReference>
<dbReference type="PANTHER" id="PTHR30007">
    <property type="entry name" value="PHP DOMAIN PROTEIN"/>
    <property type="match status" value="1"/>
</dbReference>
<dbReference type="PANTHER" id="PTHR30007:SF1">
    <property type="entry name" value="BLR1914 PROTEIN"/>
    <property type="match status" value="1"/>
</dbReference>
<feature type="domain" description="Insertion element IS402-like" evidence="2">
    <location>
        <begin position="46"/>
        <end position="103"/>
    </location>
</feature>
<reference evidence="3 4" key="1">
    <citation type="submission" date="2021-06" db="EMBL/GenBank/DDBJ databases">
        <title>Actinomycetes sequencing.</title>
        <authorList>
            <person name="Shan Q."/>
        </authorList>
    </citation>
    <scope>NUCLEOTIDE SEQUENCE [LARGE SCALE GENOMIC DNA]</scope>
    <source>
        <strain evidence="3 4">NEAU-G5</strain>
    </source>
</reference>
<evidence type="ECO:0000259" key="1">
    <source>
        <dbReference type="Pfam" id="PF01609"/>
    </source>
</evidence>
<dbReference type="NCBIfam" id="NF033580">
    <property type="entry name" value="transpos_IS5_3"/>
    <property type="match status" value="1"/>
</dbReference>
<evidence type="ECO:0000313" key="4">
    <source>
        <dbReference type="Proteomes" id="UP000733379"/>
    </source>
</evidence>
<sequence length="289" mass="32094">MPRELSKYLVPDGLWELTEPLLPVFTPRRQGGGRAPVDQRAVFHRQGGGRAPVDRRAVFTAVVYVLISGCAWRMLPPSFGVSVATAHHRLTVWTQAGVWRRLHRAVLDELGNQGLIDWSRAVIDAASVRAKKGDLTGPNPVDRGKSGSKLNVLSDRAGVPVAVGVSAANTNDAEALKPLVKAIPPARSRRGPRRRRPAKLHADKAYDHAELRRWVRDRGIAVRIARKGVESSQRLGAHRWVIERTISWLTGYHRLNLRFERKGIHFCAFLTLAVALTCYKKLAKAKSTT</sequence>
<dbReference type="Proteomes" id="UP000733379">
    <property type="component" value="Unassembled WGS sequence"/>
</dbReference>